<dbReference type="InterPro" id="IPR042258">
    <property type="entry name" value="DGOK_N"/>
</dbReference>
<protein>
    <submittedName>
        <fullName evidence="1">2-dehydro-3-deoxygalactonokinase</fullName>
    </submittedName>
</protein>
<dbReference type="Proteomes" id="UP000335415">
    <property type="component" value="Unassembled WGS sequence"/>
</dbReference>
<dbReference type="AlphaFoldDB" id="A0A5J5FXY2"/>
<dbReference type="Gene3D" id="3.30.420.300">
    <property type="entry name" value="2-keto-3-deoxy-galactonokinase, substrate binding domain"/>
    <property type="match status" value="1"/>
</dbReference>
<dbReference type="CDD" id="cd24012">
    <property type="entry name" value="ASKHA_NBD_KDGal-kinase"/>
    <property type="match status" value="1"/>
</dbReference>
<keyword evidence="2" id="KW-1185">Reference proteome</keyword>
<dbReference type="GO" id="GO:0008671">
    <property type="term" value="F:2-dehydro-3-deoxygalactonokinase activity"/>
    <property type="evidence" value="ECO:0007669"/>
    <property type="project" value="InterPro"/>
</dbReference>
<organism evidence="1 2">
    <name type="scientific">Affinibrenneria salicis</name>
    <dbReference type="NCBI Taxonomy" id="2590031"/>
    <lineage>
        <taxon>Bacteria</taxon>
        <taxon>Pseudomonadati</taxon>
        <taxon>Pseudomonadota</taxon>
        <taxon>Gammaproteobacteria</taxon>
        <taxon>Enterobacterales</taxon>
        <taxon>Pectobacteriaceae</taxon>
        <taxon>Affinibrenneria</taxon>
    </lineage>
</organism>
<evidence type="ECO:0000313" key="2">
    <source>
        <dbReference type="Proteomes" id="UP000335415"/>
    </source>
</evidence>
<name>A0A5J5FXY2_9GAMM</name>
<reference evidence="1 2" key="1">
    <citation type="submission" date="2019-09" db="EMBL/GenBank/DDBJ databases">
        <authorList>
            <person name="Li Y."/>
        </authorList>
    </citation>
    <scope>NUCLEOTIDE SEQUENCE [LARGE SCALE GENOMIC DNA]</scope>
    <source>
        <strain evidence="1 2">L3-3HA</strain>
    </source>
</reference>
<evidence type="ECO:0000313" key="1">
    <source>
        <dbReference type="EMBL" id="KAA8998464.1"/>
    </source>
</evidence>
<dbReference type="EMBL" id="VYKJ01000008">
    <property type="protein sequence ID" value="KAA8998464.1"/>
    <property type="molecule type" value="Genomic_DNA"/>
</dbReference>
<gene>
    <name evidence="1" type="ORF">FJU30_15785</name>
</gene>
<dbReference type="InterPro" id="IPR007729">
    <property type="entry name" value="DGOK"/>
</dbReference>
<keyword evidence="1" id="KW-0808">Transferase</keyword>
<dbReference type="Pfam" id="PF05035">
    <property type="entry name" value="DGOK"/>
    <property type="match status" value="1"/>
</dbReference>
<dbReference type="InterPro" id="IPR042257">
    <property type="entry name" value="DGOK_C"/>
</dbReference>
<dbReference type="RefSeq" id="WP_150435941.1">
    <property type="nucleotide sequence ID" value="NZ_VYKJ01000008.1"/>
</dbReference>
<dbReference type="GO" id="GO:0034194">
    <property type="term" value="P:D-galactonate catabolic process"/>
    <property type="evidence" value="ECO:0007669"/>
    <property type="project" value="InterPro"/>
</dbReference>
<sequence length="298" mass="32821">MSDSYIAIDWGSTNLRAWLYLDGRCVDQTRSTAGVTRLDGQTPKQVFQQVIAPWLQHQVPVVMAGMIGSNAGWVSAPYLPCPTSLTGLAHRLTRVDEARPLAAWIIPGLSIDRDDNCNVMRGEETQLTGAWVECPSSLYLLPGTHSKWVRMQDSSVMDFRTVMTGELHHLLLTRSLIGAGIGEQRAAPDVFQRGLEQGFADSDVVRCLFETRAAHVLGRLEKSAVSDWLSGLLIGHEVAQMQRYYQITTATPVTVIGNPALTERYQQALRMAGLRGQALDGDRAFQAGMRSIVNELAN</sequence>
<dbReference type="OrthoDB" id="256574at2"/>
<dbReference type="Gene3D" id="3.30.420.310">
    <property type="entry name" value="2-keto-3-deoxy-galactonokinase, C-terminal domain"/>
    <property type="match status" value="1"/>
</dbReference>
<keyword evidence="1" id="KW-0418">Kinase</keyword>
<comment type="caution">
    <text evidence="1">The sequence shown here is derived from an EMBL/GenBank/DDBJ whole genome shotgun (WGS) entry which is preliminary data.</text>
</comment>
<accession>A0A5J5FXY2</accession>
<proteinExistence type="predicted"/>